<feature type="transmembrane region" description="Helical" evidence="6">
    <location>
        <begin position="99"/>
        <end position="124"/>
    </location>
</feature>
<dbReference type="EMBL" id="AGEI01000024">
    <property type="protein sequence ID" value="EHR33285.1"/>
    <property type="molecule type" value="Genomic_DNA"/>
</dbReference>
<dbReference type="GeneID" id="96999296"/>
<name>H3NPQ7_9FIRM</name>
<evidence type="ECO:0000313" key="7">
    <source>
        <dbReference type="EMBL" id="EHR33285.1"/>
    </source>
</evidence>
<feature type="transmembrane region" description="Helical" evidence="6">
    <location>
        <begin position="12"/>
        <end position="31"/>
    </location>
</feature>
<dbReference type="InterPro" id="IPR005598">
    <property type="entry name" value="ATP_synth_I"/>
</dbReference>
<keyword evidence="4 6" id="KW-1133">Transmembrane helix</keyword>
<feature type="transmembrane region" description="Helical" evidence="6">
    <location>
        <begin position="37"/>
        <end position="56"/>
    </location>
</feature>
<dbReference type="HOGENOM" id="CLU_1862418_0_0_9"/>
<evidence type="ECO:0008006" key="9">
    <source>
        <dbReference type="Google" id="ProtNLM"/>
    </source>
</evidence>
<organism evidence="7 8">
    <name type="scientific">Helcococcus kunzii ATCC 51366</name>
    <dbReference type="NCBI Taxonomy" id="883114"/>
    <lineage>
        <taxon>Bacteria</taxon>
        <taxon>Bacillati</taxon>
        <taxon>Bacillota</taxon>
        <taxon>Tissierellia</taxon>
        <taxon>Tissierellales</taxon>
        <taxon>Peptoniphilaceae</taxon>
        <taxon>Helcococcus</taxon>
    </lineage>
</organism>
<evidence type="ECO:0000256" key="2">
    <source>
        <dbReference type="ARBA" id="ARBA00022475"/>
    </source>
</evidence>
<keyword evidence="5 6" id="KW-0472">Membrane</keyword>
<evidence type="ECO:0000256" key="5">
    <source>
        <dbReference type="ARBA" id="ARBA00023136"/>
    </source>
</evidence>
<comment type="caution">
    <text evidence="7">The sequence shown here is derived from an EMBL/GenBank/DDBJ whole genome shotgun (WGS) entry which is preliminary data.</text>
</comment>
<evidence type="ECO:0000313" key="8">
    <source>
        <dbReference type="Proteomes" id="UP000004191"/>
    </source>
</evidence>
<dbReference type="STRING" id="883114.HMPREF9709_01329"/>
<dbReference type="Pfam" id="PF03899">
    <property type="entry name" value="ATP-synt_I"/>
    <property type="match status" value="1"/>
</dbReference>
<comment type="subcellular location">
    <subcellularLocation>
        <location evidence="1">Cell membrane</location>
        <topology evidence="1">Multi-pass membrane protein</topology>
    </subcellularLocation>
</comment>
<reference evidence="7 8" key="1">
    <citation type="submission" date="2012-01" db="EMBL/GenBank/DDBJ databases">
        <title>The Genome Sequence of Helcococcus kunzii ATCC 51366.</title>
        <authorList>
            <consortium name="The Broad Institute Genome Sequencing Platform"/>
            <person name="Earl A."/>
            <person name="Ward D."/>
            <person name="Feldgarden M."/>
            <person name="Gevers D."/>
            <person name="Huys G."/>
            <person name="Young S.K."/>
            <person name="Zeng Q."/>
            <person name="Gargeya S."/>
            <person name="Fitzgerald M."/>
            <person name="Haas B."/>
            <person name="Abouelleil A."/>
            <person name="Alvarado L."/>
            <person name="Arachchi H.M."/>
            <person name="Berlin A."/>
            <person name="Chapman S.B."/>
            <person name="Gearin G."/>
            <person name="Goldberg J."/>
            <person name="Griggs A."/>
            <person name="Gujja S."/>
            <person name="Hansen M."/>
            <person name="Heiman D."/>
            <person name="Howarth C."/>
            <person name="Larimer J."/>
            <person name="Lui A."/>
            <person name="MacDonald P.J.P."/>
            <person name="McCowen C."/>
            <person name="Montmayeur A."/>
            <person name="Murphy C."/>
            <person name="Neiman D."/>
            <person name="Pearson M."/>
            <person name="Priest M."/>
            <person name="Roberts A."/>
            <person name="Saif S."/>
            <person name="Shea T."/>
            <person name="Sisk P."/>
            <person name="Stolte C."/>
            <person name="Sykes S."/>
            <person name="Wortman J."/>
            <person name="Nusbaum C."/>
            <person name="Birren B."/>
        </authorList>
    </citation>
    <scope>NUCLEOTIDE SEQUENCE [LARGE SCALE GENOMIC DNA]</scope>
    <source>
        <strain evidence="7 8">ATCC 51366</strain>
    </source>
</reference>
<dbReference type="RefSeq" id="WP_005398844.1">
    <property type="nucleotide sequence ID" value="NZ_JH601088.1"/>
</dbReference>
<keyword evidence="3 6" id="KW-0812">Transmembrane</keyword>
<keyword evidence="2" id="KW-1003">Cell membrane</keyword>
<proteinExistence type="predicted"/>
<dbReference type="AlphaFoldDB" id="H3NPQ7"/>
<accession>H3NPQ7</accession>
<evidence type="ECO:0000256" key="1">
    <source>
        <dbReference type="ARBA" id="ARBA00004651"/>
    </source>
</evidence>
<protein>
    <recommendedName>
        <fullName evidence="9">ATP synthase I</fullName>
    </recommendedName>
</protein>
<evidence type="ECO:0000256" key="4">
    <source>
        <dbReference type="ARBA" id="ARBA00022989"/>
    </source>
</evidence>
<sequence>MKENDRYVQNIILKALAVIIIESILIFVIFGNNFFPLFFGLLLGGFVNIAFFYILYRNIIKAMDKTEAQAKKYMTMTYTLRYILSAVVLFVTIKSDYLNVFTCFIGLLTIKLTFYINNLISLFGKNNSIRKEGKDGH</sequence>
<keyword evidence="8" id="KW-1185">Reference proteome</keyword>
<dbReference type="Proteomes" id="UP000004191">
    <property type="component" value="Unassembled WGS sequence"/>
</dbReference>
<dbReference type="GO" id="GO:0005886">
    <property type="term" value="C:plasma membrane"/>
    <property type="evidence" value="ECO:0007669"/>
    <property type="project" value="UniProtKB-SubCell"/>
</dbReference>
<evidence type="ECO:0000256" key="6">
    <source>
        <dbReference type="SAM" id="Phobius"/>
    </source>
</evidence>
<gene>
    <name evidence="7" type="ORF">HMPREF9709_01329</name>
</gene>
<evidence type="ECO:0000256" key="3">
    <source>
        <dbReference type="ARBA" id="ARBA00022692"/>
    </source>
</evidence>
<feature type="transmembrane region" description="Helical" evidence="6">
    <location>
        <begin position="76"/>
        <end position="93"/>
    </location>
</feature>